<feature type="transmembrane region" description="Helical" evidence="1">
    <location>
        <begin position="155"/>
        <end position="176"/>
    </location>
</feature>
<accession>A0A1F7V6X6</accession>
<feature type="transmembrane region" description="Helical" evidence="1">
    <location>
        <begin position="16"/>
        <end position="37"/>
    </location>
</feature>
<feature type="transmembrane region" description="Helical" evidence="1">
    <location>
        <begin position="58"/>
        <end position="79"/>
    </location>
</feature>
<gene>
    <name evidence="3" type="ORF">A3I40_01790</name>
</gene>
<name>A0A1F7V6X6_9BACT</name>
<keyword evidence="1" id="KW-0472">Membrane</keyword>
<feature type="transmembrane region" description="Helical" evidence="1">
    <location>
        <begin position="124"/>
        <end position="148"/>
    </location>
</feature>
<reference evidence="3 4" key="1">
    <citation type="journal article" date="2016" name="Nat. Commun.">
        <title>Thousands of microbial genomes shed light on interconnected biogeochemical processes in an aquifer system.</title>
        <authorList>
            <person name="Anantharaman K."/>
            <person name="Brown C.T."/>
            <person name="Hug L.A."/>
            <person name="Sharon I."/>
            <person name="Castelle C.J."/>
            <person name="Probst A.J."/>
            <person name="Thomas B.C."/>
            <person name="Singh A."/>
            <person name="Wilkins M.J."/>
            <person name="Karaoz U."/>
            <person name="Brodie E.L."/>
            <person name="Williams K.H."/>
            <person name="Hubbard S.S."/>
            <person name="Banfield J.F."/>
        </authorList>
    </citation>
    <scope>NUCLEOTIDE SEQUENCE [LARGE SCALE GENOMIC DNA]</scope>
</reference>
<keyword evidence="1" id="KW-1133">Transmembrane helix</keyword>
<protein>
    <recommendedName>
        <fullName evidence="2">Inositolphosphotransferase Aur1/Ipt1 domain-containing protein</fullName>
    </recommendedName>
</protein>
<sequence length="335" mass="37616">MLGVLNYYVNFGRAEILLLFFFGLISYLFLRFLTLLVQKIFWRAAQEPFSQQLLLKSAFSFCLLILLSLVVVGLAMKIIDTPASVAKIAAVDNFLMAADKEIFGVYVPFWFQSNANALKPLFDWLSAVLIATYLSLGTVLAAVFIFVLAVNSQKFYQMFLAFLLSIVLSLPFWYFFPSLSPLEGYIENVPGVLLPADISEAVFSYRPNDDLKIFFVHVKSVKANMADNFMAVTTMPSMHVAWATIALYFGALTWAALVYFLAPFYILTFIAAVYTMQHYAVDTFAGALIAVAAITVVKKFAKTEPPLIISELSAQVRRGLNFLASRLRAIRLRRD</sequence>
<keyword evidence="1" id="KW-0812">Transmembrane</keyword>
<evidence type="ECO:0000313" key="4">
    <source>
        <dbReference type="Proteomes" id="UP000178723"/>
    </source>
</evidence>
<proteinExistence type="predicted"/>
<organism evidence="3 4">
    <name type="scientific">Candidatus Uhrbacteria bacterium RIFCSPLOWO2_02_FULL_48_12</name>
    <dbReference type="NCBI Taxonomy" id="1802407"/>
    <lineage>
        <taxon>Bacteria</taxon>
        <taxon>Candidatus Uhriibacteriota</taxon>
    </lineage>
</organism>
<dbReference type="InterPro" id="IPR026841">
    <property type="entry name" value="Aur1/Ipt1"/>
</dbReference>
<evidence type="ECO:0000313" key="3">
    <source>
        <dbReference type="EMBL" id="OGL86145.1"/>
    </source>
</evidence>
<dbReference type="Proteomes" id="UP000178723">
    <property type="component" value="Unassembled WGS sequence"/>
</dbReference>
<dbReference type="Pfam" id="PF14378">
    <property type="entry name" value="PAP2_3"/>
    <property type="match status" value="1"/>
</dbReference>
<dbReference type="GO" id="GO:0016020">
    <property type="term" value="C:membrane"/>
    <property type="evidence" value="ECO:0007669"/>
    <property type="project" value="UniProtKB-SubCell"/>
</dbReference>
<feature type="transmembrane region" description="Helical" evidence="1">
    <location>
        <begin position="240"/>
        <end position="267"/>
    </location>
</feature>
<evidence type="ECO:0000256" key="1">
    <source>
        <dbReference type="SAM" id="Phobius"/>
    </source>
</evidence>
<dbReference type="EMBL" id="MGEP01000052">
    <property type="protein sequence ID" value="OGL86145.1"/>
    <property type="molecule type" value="Genomic_DNA"/>
</dbReference>
<feature type="domain" description="Inositolphosphotransferase Aur1/Ipt1" evidence="2">
    <location>
        <begin position="124"/>
        <end position="295"/>
    </location>
</feature>
<comment type="caution">
    <text evidence="3">The sequence shown here is derived from an EMBL/GenBank/DDBJ whole genome shotgun (WGS) entry which is preliminary data.</text>
</comment>
<feature type="transmembrane region" description="Helical" evidence="1">
    <location>
        <begin position="279"/>
        <end position="297"/>
    </location>
</feature>
<evidence type="ECO:0000259" key="2">
    <source>
        <dbReference type="Pfam" id="PF14378"/>
    </source>
</evidence>
<dbReference type="AlphaFoldDB" id="A0A1F7V6X6"/>